<feature type="compositionally biased region" description="Acidic residues" evidence="1">
    <location>
        <begin position="70"/>
        <end position="84"/>
    </location>
</feature>
<feature type="region of interest" description="Disordered" evidence="1">
    <location>
        <begin position="12"/>
        <end position="190"/>
    </location>
</feature>
<evidence type="ECO:0000313" key="3">
    <source>
        <dbReference type="Proteomes" id="UP000015106"/>
    </source>
</evidence>
<reference evidence="2" key="2">
    <citation type="submission" date="2018-03" db="EMBL/GenBank/DDBJ databases">
        <title>The Triticum urartu genome reveals the dynamic nature of wheat genome evolution.</title>
        <authorList>
            <person name="Ling H."/>
            <person name="Ma B."/>
            <person name="Shi X."/>
            <person name="Liu H."/>
            <person name="Dong L."/>
            <person name="Sun H."/>
            <person name="Cao Y."/>
            <person name="Gao Q."/>
            <person name="Zheng S."/>
            <person name="Li Y."/>
            <person name="Yu Y."/>
            <person name="Du H."/>
            <person name="Qi M."/>
            <person name="Li Y."/>
            <person name="Yu H."/>
            <person name="Cui Y."/>
            <person name="Wang N."/>
            <person name="Chen C."/>
            <person name="Wu H."/>
            <person name="Zhao Y."/>
            <person name="Zhang J."/>
            <person name="Li Y."/>
            <person name="Zhou W."/>
            <person name="Zhang B."/>
            <person name="Hu W."/>
            <person name="Eijk M."/>
            <person name="Tang J."/>
            <person name="Witsenboer H."/>
            <person name="Zhao S."/>
            <person name="Li Z."/>
            <person name="Zhang A."/>
            <person name="Wang D."/>
            <person name="Liang C."/>
        </authorList>
    </citation>
    <scope>NUCLEOTIDE SEQUENCE [LARGE SCALE GENOMIC DNA]</scope>
    <source>
        <strain evidence="2">cv. G1812</strain>
    </source>
</reference>
<protein>
    <submittedName>
        <fullName evidence="2">Uncharacterized protein</fullName>
    </submittedName>
</protein>
<reference evidence="2" key="3">
    <citation type="submission" date="2022-06" db="UniProtKB">
        <authorList>
            <consortium name="EnsemblPlants"/>
        </authorList>
    </citation>
    <scope>IDENTIFICATION</scope>
</reference>
<feature type="compositionally biased region" description="Basic and acidic residues" evidence="1">
    <location>
        <begin position="28"/>
        <end position="47"/>
    </location>
</feature>
<feature type="compositionally biased region" description="Basic residues" evidence="1">
    <location>
        <begin position="48"/>
        <end position="63"/>
    </location>
</feature>
<organism evidence="2 3">
    <name type="scientific">Triticum urartu</name>
    <name type="common">Red wild einkorn</name>
    <name type="synonym">Crithodium urartu</name>
    <dbReference type="NCBI Taxonomy" id="4572"/>
    <lineage>
        <taxon>Eukaryota</taxon>
        <taxon>Viridiplantae</taxon>
        <taxon>Streptophyta</taxon>
        <taxon>Embryophyta</taxon>
        <taxon>Tracheophyta</taxon>
        <taxon>Spermatophyta</taxon>
        <taxon>Magnoliopsida</taxon>
        <taxon>Liliopsida</taxon>
        <taxon>Poales</taxon>
        <taxon>Poaceae</taxon>
        <taxon>BOP clade</taxon>
        <taxon>Pooideae</taxon>
        <taxon>Triticodae</taxon>
        <taxon>Triticeae</taxon>
        <taxon>Triticinae</taxon>
        <taxon>Triticum</taxon>
    </lineage>
</organism>
<sequence length="190" mass="20564">ILNEPEAVCAQTGLPPFCAINKPPAGDDPFRSKKPPQEKPEKPERPTRPKTRVVKRPANKKKTTASSDPPADDDVGNPDLEDDAEVSHADAVEVIALSFDSQQHEARRTTPHSSQGTSHSSSGESSATQLPPLKTVLGAKPRPSKKARLDKAAEENVAPEPEKIPDPEATIRDDVPNDPPPQDHDFITEE</sequence>
<reference evidence="3" key="1">
    <citation type="journal article" date="2013" name="Nature">
        <title>Draft genome of the wheat A-genome progenitor Triticum urartu.</title>
        <authorList>
            <person name="Ling H.Q."/>
            <person name="Zhao S."/>
            <person name="Liu D."/>
            <person name="Wang J."/>
            <person name="Sun H."/>
            <person name="Zhang C."/>
            <person name="Fan H."/>
            <person name="Li D."/>
            <person name="Dong L."/>
            <person name="Tao Y."/>
            <person name="Gao C."/>
            <person name="Wu H."/>
            <person name="Li Y."/>
            <person name="Cui Y."/>
            <person name="Guo X."/>
            <person name="Zheng S."/>
            <person name="Wang B."/>
            <person name="Yu K."/>
            <person name="Liang Q."/>
            <person name="Yang W."/>
            <person name="Lou X."/>
            <person name="Chen J."/>
            <person name="Feng M."/>
            <person name="Jian J."/>
            <person name="Zhang X."/>
            <person name="Luo G."/>
            <person name="Jiang Y."/>
            <person name="Liu J."/>
            <person name="Wang Z."/>
            <person name="Sha Y."/>
            <person name="Zhang B."/>
            <person name="Wu H."/>
            <person name="Tang D."/>
            <person name="Shen Q."/>
            <person name="Xue P."/>
            <person name="Zou S."/>
            <person name="Wang X."/>
            <person name="Liu X."/>
            <person name="Wang F."/>
            <person name="Yang Y."/>
            <person name="An X."/>
            <person name="Dong Z."/>
            <person name="Zhang K."/>
            <person name="Zhang X."/>
            <person name="Luo M.C."/>
            <person name="Dvorak J."/>
            <person name="Tong Y."/>
            <person name="Wang J."/>
            <person name="Yang H."/>
            <person name="Li Z."/>
            <person name="Wang D."/>
            <person name="Zhang A."/>
            <person name="Wang J."/>
        </authorList>
    </citation>
    <scope>NUCLEOTIDE SEQUENCE</scope>
    <source>
        <strain evidence="3">cv. G1812</strain>
    </source>
</reference>
<feature type="compositionally biased region" description="Low complexity" evidence="1">
    <location>
        <begin position="112"/>
        <end position="129"/>
    </location>
</feature>
<feature type="compositionally biased region" description="Basic and acidic residues" evidence="1">
    <location>
        <begin position="147"/>
        <end position="190"/>
    </location>
</feature>
<evidence type="ECO:0000313" key="2">
    <source>
        <dbReference type="EnsemblPlants" id="TuG1812G0700001261.01.T01"/>
    </source>
</evidence>
<name>A0A8R7QVA4_TRIUA</name>
<dbReference type="EnsemblPlants" id="TuG1812G0700001261.01.T01">
    <property type="protein sequence ID" value="TuG1812G0700001261.01.T01"/>
    <property type="gene ID" value="TuG1812G0700001261.01"/>
</dbReference>
<keyword evidence="3" id="KW-1185">Reference proteome</keyword>
<proteinExistence type="predicted"/>
<accession>A0A8R7QVA4</accession>
<dbReference type="Gramene" id="TuG1812G0700001261.01.T01">
    <property type="protein sequence ID" value="TuG1812G0700001261.01.T01"/>
    <property type="gene ID" value="TuG1812G0700001261.01"/>
</dbReference>
<dbReference type="AlphaFoldDB" id="A0A8R7QVA4"/>
<evidence type="ECO:0000256" key="1">
    <source>
        <dbReference type="SAM" id="MobiDB-lite"/>
    </source>
</evidence>
<dbReference type="Proteomes" id="UP000015106">
    <property type="component" value="Chromosome 7"/>
</dbReference>